<dbReference type="Proteomes" id="UP000630142">
    <property type="component" value="Unassembled WGS sequence"/>
</dbReference>
<dbReference type="InterPro" id="IPR022998">
    <property type="entry name" value="ThiamineP_synth_TenI"/>
</dbReference>
<evidence type="ECO:0000313" key="4">
    <source>
        <dbReference type="EMBL" id="GHD19666.1"/>
    </source>
</evidence>
<proteinExistence type="predicted"/>
<dbReference type="RefSeq" id="WP_189505545.1">
    <property type="nucleotide sequence ID" value="NZ_BMZQ01000002.1"/>
</dbReference>
<dbReference type="EMBL" id="BMZQ01000002">
    <property type="protein sequence ID" value="GHD19666.1"/>
    <property type="molecule type" value="Genomic_DNA"/>
</dbReference>
<dbReference type="PANTHER" id="PTHR20857:SF15">
    <property type="entry name" value="THIAMINE-PHOSPHATE SYNTHASE"/>
    <property type="match status" value="1"/>
</dbReference>
<dbReference type="CDD" id="cd00564">
    <property type="entry name" value="TMP_TenI"/>
    <property type="match status" value="1"/>
</dbReference>
<dbReference type="AlphaFoldDB" id="A0A8J3GMT3"/>
<reference evidence="4" key="1">
    <citation type="journal article" date="2014" name="Int. J. Syst. Evol. Microbiol.">
        <title>Complete genome sequence of Corynebacterium casei LMG S-19264T (=DSM 44701T), isolated from a smear-ripened cheese.</title>
        <authorList>
            <consortium name="US DOE Joint Genome Institute (JGI-PGF)"/>
            <person name="Walter F."/>
            <person name="Albersmeier A."/>
            <person name="Kalinowski J."/>
            <person name="Ruckert C."/>
        </authorList>
    </citation>
    <scope>NUCLEOTIDE SEQUENCE</scope>
    <source>
        <strain evidence="4">KCTC 42249</strain>
    </source>
</reference>
<reference evidence="4" key="2">
    <citation type="submission" date="2020-09" db="EMBL/GenBank/DDBJ databases">
        <authorList>
            <person name="Sun Q."/>
            <person name="Kim S."/>
        </authorList>
    </citation>
    <scope>NUCLEOTIDE SEQUENCE</scope>
    <source>
        <strain evidence="4">KCTC 42249</strain>
    </source>
</reference>
<accession>A0A8J3GMT3</accession>
<dbReference type="InterPro" id="IPR013785">
    <property type="entry name" value="Aldolase_TIM"/>
</dbReference>
<dbReference type="PANTHER" id="PTHR20857">
    <property type="entry name" value="THIAMINE-PHOSPHATE PYROPHOSPHORYLASE"/>
    <property type="match status" value="1"/>
</dbReference>
<protein>
    <submittedName>
        <fullName evidence="4">Thiamine phosphate synthase</fullName>
    </submittedName>
</protein>
<dbReference type="NCBIfam" id="NF005080">
    <property type="entry name" value="PRK06512.1"/>
    <property type="match status" value="1"/>
</dbReference>
<gene>
    <name evidence="4" type="ORF">GCM10016234_31610</name>
</gene>
<dbReference type="GO" id="GO:0005737">
    <property type="term" value="C:cytoplasm"/>
    <property type="evidence" value="ECO:0007669"/>
    <property type="project" value="TreeGrafter"/>
</dbReference>
<dbReference type="GO" id="GO:0009228">
    <property type="term" value="P:thiamine biosynthetic process"/>
    <property type="evidence" value="ECO:0007669"/>
    <property type="project" value="UniProtKB-KW"/>
</dbReference>
<evidence type="ECO:0000256" key="1">
    <source>
        <dbReference type="ARBA" id="ARBA00004948"/>
    </source>
</evidence>
<keyword evidence="5" id="KW-1185">Reference proteome</keyword>
<comment type="caution">
    <text evidence="4">The sequence shown here is derived from an EMBL/GenBank/DDBJ whole genome shotgun (WGS) entry which is preliminary data.</text>
</comment>
<sequence>MSKTALPDRCRLVLIAPVEGEIGDCTAKVESALSGGDVASLIIPVGSRDEASLQKLGEALLPLAQEKGVAVMIENDTRIAGRIKADGVHLETDAADLAEQIEHLDGRLMVGAGGIKTRDEALDLGEAQPDYVFFGRFGYDNKPEAHSRNLKLAEWWSEMISLPCIVLGGTDIASALAVAETGADFVALSAAIFDGANGTPAEAVAAVNALLEQSAPRFTE</sequence>
<dbReference type="SUPFAM" id="SSF51391">
    <property type="entry name" value="Thiamin phosphate synthase"/>
    <property type="match status" value="1"/>
</dbReference>
<evidence type="ECO:0000256" key="2">
    <source>
        <dbReference type="ARBA" id="ARBA00022977"/>
    </source>
</evidence>
<organism evidence="4 5">
    <name type="scientific">Tianweitania populi</name>
    <dbReference type="NCBI Taxonomy" id="1607949"/>
    <lineage>
        <taxon>Bacteria</taxon>
        <taxon>Pseudomonadati</taxon>
        <taxon>Pseudomonadota</taxon>
        <taxon>Alphaproteobacteria</taxon>
        <taxon>Hyphomicrobiales</taxon>
        <taxon>Phyllobacteriaceae</taxon>
        <taxon>Tianweitania</taxon>
    </lineage>
</organism>
<dbReference type="InterPro" id="IPR036206">
    <property type="entry name" value="ThiamineP_synth_sf"/>
</dbReference>
<name>A0A8J3GMT3_9HYPH</name>
<dbReference type="Pfam" id="PF02581">
    <property type="entry name" value="TMP-TENI"/>
    <property type="match status" value="1"/>
</dbReference>
<evidence type="ECO:0000313" key="5">
    <source>
        <dbReference type="Proteomes" id="UP000630142"/>
    </source>
</evidence>
<feature type="domain" description="Thiamine phosphate synthase/TenI" evidence="3">
    <location>
        <begin position="22"/>
        <end position="192"/>
    </location>
</feature>
<keyword evidence="2" id="KW-0784">Thiamine biosynthesis</keyword>
<dbReference type="Gene3D" id="3.20.20.70">
    <property type="entry name" value="Aldolase class I"/>
    <property type="match status" value="1"/>
</dbReference>
<dbReference type="GO" id="GO:0004789">
    <property type="term" value="F:thiamine-phosphate diphosphorylase activity"/>
    <property type="evidence" value="ECO:0007669"/>
    <property type="project" value="TreeGrafter"/>
</dbReference>
<comment type="pathway">
    <text evidence="1">Cofactor biosynthesis; thiamine diphosphate biosynthesis.</text>
</comment>
<evidence type="ECO:0000259" key="3">
    <source>
        <dbReference type="Pfam" id="PF02581"/>
    </source>
</evidence>